<organism evidence="1 2">
    <name type="scientific">Portunus trituberculatus</name>
    <name type="common">Swimming crab</name>
    <name type="synonym">Neptunus trituberculatus</name>
    <dbReference type="NCBI Taxonomy" id="210409"/>
    <lineage>
        <taxon>Eukaryota</taxon>
        <taxon>Metazoa</taxon>
        <taxon>Ecdysozoa</taxon>
        <taxon>Arthropoda</taxon>
        <taxon>Crustacea</taxon>
        <taxon>Multicrustacea</taxon>
        <taxon>Malacostraca</taxon>
        <taxon>Eumalacostraca</taxon>
        <taxon>Eucarida</taxon>
        <taxon>Decapoda</taxon>
        <taxon>Pleocyemata</taxon>
        <taxon>Brachyura</taxon>
        <taxon>Eubrachyura</taxon>
        <taxon>Portunoidea</taxon>
        <taxon>Portunidae</taxon>
        <taxon>Portuninae</taxon>
        <taxon>Portunus</taxon>
    </lineage>
</organism>
<comment type="caution">
    <text evidence="1">The sequence shown here is derived from an EMBL/GenBank/DDBJ whole genome shotgun (WGS) entry which is preliminary data.</text>
</comment>
<dbReference type="Proteomes" id="UP000324222">
    <property type="component" value="Unassembled WGS sequence"/>
</dbReference>
<gene>
    <name evidence="1" type="ORF">E2C01_086099</name>
</gene>
<accession>A0A5B7JFF4</accession>
<evidence type="ECO:0000313" key="1">
    <source>
        <dbReference type="EMBL" id="MPC91084.1"/>
    </source>
</evidence>
<reference evidence="1 2" key="1">
    <citation type="submission" date="2019-05" db="EMBL/GenBank/DDBJ databases">
        <title>Another draft genome of Portunus trituberculatus and its Hox gene families provides insights of decapod evolution.</title>
        <authorList>
            <person name="Jeong J.-H."/>
            <person name="Song I."/>
            <person name="Kim S."/>
            <person name="Choi T."/>
            <person name="Kim D."/>
            <person name="Ryu S."/>
            <person name="Kim W."/>
        </authorList>
    </citation>
    <scope>NUCLEOTIDE SEQUENCE [LARGE SCALE GENOMIC DNA]</scope>
    <source>
        <tissue evidence="1">Muscle</tissue>
    </source>
</reference>
<protein>
    <submittedName>
        <fullName evidence="1">Uncharacterized protein</fullName>
    </submittedName>
</protein>
<name>A0A5B7JFF4_PORTR</name>
<dbReference type="AlphaFoldDB" id="A0A5B7JFF4"/>
<keyword evidence="2" id="KW-1185">Reference proteome</keyword>
<proteinExistence type="predicted"/>
<dbReference type="EMBL" id="VSRR010086533">
    <property type="protein sequence ID" value="MPC91084.1"/>
    <property type="molecule type" value="Genomic_DNA"/>
</dbReference>
<evidence type="ECO:0000313" key="2">
    <source>
        <dbReference type="Proteomes" id="UP000324222"/>
    </source>
</evidence>
<sequence>MTLLPSLAAVVMGLRALNNLVNSQRFTVSLHDAKSQALRDSQRGIRRVVVCARDRDNEGKNHKHHRPLHGYVYEALAAGVDSAHLLQTAVDEGGHRRTTTQRSRPALLDWSCCDCLSWEWSPLAACLVQSWL</sequence>